<dbReference type="InterPro" id="IPR007902">
    <property type="entry name" value="Chl4/mis15/CENP-N"/>
</dbReference>
<protein>
    <submittedName>
        <fullName evidence="1">CHL4</fullName>
    </submittedName>
</protein>
<proteinExistence type="predicted"/>
<dbReference type="OrthoDB" id="6585699at2759"/>
<evidence type="ECO:0000313" key="1">
    <source>
        <dbReference type="EMBL" id="KAG7660789.1"/>
    </source>
</evidence>
<dbReference type="GeneID" id="73472551"/>
<sequence length="448" mass="51577">MIELRTSTTSNSNVLPNSHIPNFKTKQFVSMLMKLTKRSLIEFIFIWLKQGNCQPHYKPTDSLTKAEFLNKVKREALQIKQTSSQYTKKQIIEKIVYDYWSNGLNLLQLSQIDCQLLLIDKPNNHEWIHSTVKDMNNHEVPISLNPGDFLDSLIKQLSQVYMTYIYICQHPKYPIITIRIQVFDLNTIRIVSSRAHLISHRPYFFCIPMSSPHVIHTPASSTVHKIVMDSIERSLPQNANNLLKLHTPRHQSPMKSIQSMLIYTGNSRFSNSLGIWSKYADNRVDMLPLDAIENHPAIKDDSDEDEPVETNLEESPELKRLKKIANIRFKGSPTGRIKSRNVYQDLRIKQHHEQHGTSPPPQVQEITYESLAPVQNVEFIVRETTKPTTTSIKLKLVGNDVFGGLHELCVWSDDKNKMILDPEEIPQWLTGEEGNASGEVIDSTFMRK</sequence>
<dbReference type="Proteomes" id="UP000694255">
    <property type="component" value="Unassembled WGS sequence"/>
</dbReference>
<comment type="caution">
    <text evidence="1">The sequence shown here is derived from an EMBL/GenBank/DDBJ whole genome shotgun (WGS) entry which is preliminary data.</text>
</comment>
<dbReference type="GO" id="GO:0034080">
    <property type="term" value="P:CENP-A containing chromatin assembly"/>
    <property type="evidence" value="ECO:0007669"/>
    <property type="project" value="InterPro"/>
</dbReference>
<evidence type="ECO:0000313" key="2">
    <source>
        <dbReference type="Proteomes" id="UP000694255"/>
    </source>
</evidence>
<dbReference type="EMBL" id="JAGSYN010000274">
    <property type="protein sequence ID" value="KAG7660789.1"/>
    <property type="molecule type" value="Genomic_DNA"/>
</dbReference>
<accession>A0A8J5QEP6</accession>
<gene>
    <name evidence="1" type="ORF">J8A68_005751</name>
</gene>
<dbReference type="GO" id="GO:0007059">
    <property type="term" value="P:chromosome segregation"/>
    <property type="evidence" value="ECO:0007669"/>
    <property type="project" value="InterPro"/>
</dbReference>
<dbReference type="Pfam" id="PF05238">
    <property type="entry name" value="CENP-N"/>
    <property type="match status" value="1"/>
</dbReference>
<dbReference type="RefSeq" id="XP_049261022.1">
    <property type="nucleotide sequence ID" value="XM_049409851.1"/>
</dbReference>
<organism evidence="1 2">
    <name type="scientific">[Candida] subhashii</name>
    <dbReference type="NCBI Taxonomy" id="561895"/>
    <lineage>
        <taxon>Eukaryota</taxon>
        <taxon>Fungi</taxon>
        <taxon>Dikarya</taxon>
        <taxon>Ascomycota</taxon>
        <taxon>Saccharomycotina</taxon>
        <taxon>Pichiomycetes</taxon>
        <taxon>Debaryomycetaceae</taxon>
        <taxon>Spathaspora</taxon>
    </lineage>
</organism>
<reference evidence="1 2" key="1">
    <citation type="journal article" date="2021" name="DNA Res.">
        <title>Genome analysis of Candida subhashii reveals its hybrid nature and dual mitochondrial genome conformations.</title>
        <authorList>
            <person name="Mixao V."/>
            <person name="Hegedusova E."/>
            <person name="Saus E."/>
            <person name="Pryszcz L.P."/>
            <person name="Cillingova A."/>
            <person name="Nosek J."/>
            <person name="Gabaldon T."/>
        </authorList>
    </citation>
    <scope>NUCLEOTIDE SEQUENCE [LARGE SCALE GENOMIC DNA]</scope>
    <source>
        <strain evidence="1 2">CBS 10753</strain>
    </source>
</reference>
<dbReference type="AlphaFoldDB" id="A0A8J5QEP6"/>
<name>A0A8J5QEP6_9ASCO</name>
<keyword evidence="2" id="KW-1185">Reference proteome</keyword>